<dbReference type="STRING" id="1003.SAMN04488541_104241"/>
<dbReference type="GO" id="GO:0016810">
    <property type="term" value="F:hydrolase activity, acting on carbon-nitrogen (but not peptide) bonds"/>
    <property type="evidence" value="ECO:0007669"/>
    <property type="project" value="InterPro"/>
</dbReference>
<reference evidence="3 4" key="1">
    <citation type="submission" date="2016-10" db="EMBL/GenBank/DDBJ databases">
        <authorList>
            <person name="de Groot N.N."/>
        </authorList>
    </citation>
    <scope>NUCLEOTIDE SEQUENCE [LARGE SCALE GENOMIC DNA]</scope>
    <source>
        <strain>GEY</strain>
        <strain evidence="4">DSM 9560</strain>
    </source>
</reference>
<dbReference type="PANTHER" id="PTHR43135:SF3">
    <property type="entry name" value="ALPHA-D-RIBOSE 1-METHYLPHOSPHONATE 5-TRIPHOSPHATE DIPHOSPHATASE"/>
    <property type="match status" value="1"/>
</dbReference>
<feature type="coiled-coil region" evidence="1">
    <location>
        <begin position="964"/>
        <end position="991"/>
    </location>
</feature>
<dbReference type="Pfam" id="PF01979">
    <property type="entry name" value="Amidohydro_1"/>
    <property type="match status" value="2"/>
</dbReference>
<sequence>MLTFRQLRINLFNHSIFMSKLYPLFTMKHFLSTLLFLMIVLHVSAQETHPVNGAQDKRPEIYVFTNANVVVDYQTTMVNSTLVVVKGKVEAVGTNLPIPQGAMVIDLKGKYIYPSMVDIFSDYGIEQPKPQGARGFFASGEFLSKKKGAFNANEAVKPETKGNELFNANSANAKSLRDIGFGAVSTHLMDGVVRGTGVLVSLSDEKEQKTVLKGETAAYYSFDKGTSTQVYPTSQMGYIALLRQTFYDGIWYKNFGNTLEYNISLDYFNKNLALPQIFAVNNKLNALRADKIGDEFGKQFIIKGSGDEYQLIDEIKASKASFILPVNFPEAYDVEDPYDAKLVSLANMKHWELAPTNPSVLAKAGIEFAFTADGLKNKSDFIKNIQQAIEYGLDKQTALKAVTYTPAKLVGAENIVGSLKKGMVANFLITSKELFDKENTIYENWVQGNRYIINDMNVTDIRGGYKLTFGNELLSLSISGKAEKPDFKVNKDTIKYTTSGSIDGKLLTLTFDRNNKKVRLTGVIDGKLYGEGQDENGKWLAWVAEKTGEPKEETKKDEAKKDTKAPELGKVTFPFSAYGLPEVPKAEMVLIKNATVWTNEKEGILKNTDVLINNGKIEKIGQNLSATGAKVIDGTGKHLSAGIIDEHSHIALDGVNEFTYSLSSEVRMGDVINSEAINIYRQLSGGVIGAQLLHGSANAVGGQSAIVKFRWGLSPEKMKIEGADGFIKFALGENVKRGRTFGGNITRFPNTRMGVEQIYVEGFTRAREYDKNMKANPTQTRKDLQLEALAEILNKKRFITCHSYVQSEINMLMKVAEQFGFKVNTFTHILEGYKVADKMQKHGVAASSFSDWWGYKFEVYDAIPYNPVLLTNAGVITAINSDDAEMARRLNQEAAKSVKYGGMSEEDALKMVTLNPAKMLHLDNRTGSIKVGKDADVVLWSDNPLSIYAKAEKTFVDGVLYYDIDRDKQLREEINAERNRLIQKMVNAKKGGAPTQRPNMRGDYTDIEELSKKLGIQCKCGVME</sequence>
<dbReference type="AlphaFoldDB" id="A0A1I2J5R1"/>
<evidence type="ECO:0000259" key="2">
    <source>
        <dbReference type="Pfam" id="PF01979"/>
    </source>
</evidence>
<dbReference type="SUPFAM" id="SSF51338">
    <property type="entry name" value="Composite domain of metallo-dependent hydrolases"/>
    <property type="match status" value="2"/>
</dbReference>
<proteinExistence type="predicted"/>
<name>A0A1I2J5R1_9BACT</name>
<feature type="domain" description="Amidohydrolase-related" evidence="2">
    <location>
        <begin position="870"/>
        <end position="956"/>
    </location>
</feature>
<keyword evidence="1" id="KW-0175">Coiled coil</keyword>
<keyword evidence="4" id="KW-1185">Reference proteome</keyword>
<evidence type="ECO:0000256" key="1">
    <source>
        <dbReference type="SAM" id="Coils"/>
    </source>
</evidence>
<dbReference type="InterPro" id="IPR032466">
    <property type="entry name" value="Metal_Hydrolase"/>
</dbReference>
<protein>
    <submittedName>
        <fullName evidence="3">Imidazolonepropionase</fullName>
    </submittedName>
</protein>
<dbReference type="InterPro" id="IPR011059">
    <property type="entry name" value="Metal-dep_hydrolase_composite"/>
</dbReference>
<dbReference type="InterPro" id="IPR051781">
    <property type="entry name" value="Metallo-dep_Hydrolase"/>
</dbReference>
<dbReference type="InterPro" id="IPR006680">
    <property type="entry name" value="Amidohydro-rel"/>
</dbReference>
<dbReference type="Proteomes" id="UP000199513">
    <property type="component" value="Unassembled WGS sequence"/>
</dbReference>
<evidence type="ECO:0000313" key="3">
    <source>
        <dbReference type="EMBL" id="SFF49874.1"/>
    </source>
</evidence>
<organism evidence="3 4">
    <name type="scientific">Thermoflexibacter ruber</name>
    <dbReference type="NCBI Taxonomy" id="1003"/>
    <lineage>
        <taxon>Bacteria</taxon>
        <taxon>Pseudomonadati</taxon>
        <taxon>Bacteroidota</taxon>
        <taxon>Cytophagia</taxon>
        <taxon>Cytophagales</taxon>
        <taxon>Thermoflexibacteraceae</taxon>
        <taxon>Thermoflexibacter</taxon>
    </lineage>
</organism>
<dbReference type="Gene3D" id="3.20.20.140">
    <property type="entry name" value="Metal-dependent hydrolases"/>
    <property type="match status" value="2"/>
</dbReference>
<dbReference type="PANTHER" id="PTHR43135">
    <property type="entry name" value="ALPHA-D-RIBOSE 1-METHYLPHOSPHONATE 5-TRIPHOSPHATE DIPHOSPHATASE"/>
    <property type="match status" value="1"/>
</dbReference>
<dbReference type="CDD" id="cd01309">
    <property type="entry name" value="Met_dep_hydrolase_C"/>
    <property type="match status" value="1"/>
</dbReference>
<feature type="domain" description="Amidohydrolase-related" evidence="2">
    <location>
        <begin position="361"/>
        <end position="446"/>
    </location>
</feature>
<dbReference type="SUPFAM" id="SSF51556">
    <property type="entry name" value="Metallo-dependent hydrolases"/>
    <property type="match status" value="1"/>
</dbReference>
<gene>
    <name evidence="3" type="ORF">SAMN04488541_104241</name>
</gene>
<accession>A0A1I2J5R1</accession>
<evidence type="ECO:0000313" key="4">
    <source>
        <dbReference type="Proteomes" id="UP000199513"/>
    </source>
</evidence>
<dbReference type="EMBL" id="FONY01000042">
    <property type="protein sequence ID" value="SFF49874.1"/>
    <property type="molecule type" value="Genomic_DNA"/>
</dbReference>
<dbReference type="Gene3D" id="2.30.40.10">
    <property type="entry name" value="Urease, subunit C, domain 1"/>
    <property type="match status" value="1"/>
</dbReference>